<feature type="non-terminal residue" evidence="2">
    <location>
        <position position="238"/>
    </location>
</feature>
<gene>
    <name evidence="2" type="ORF">METZ01_LOCUS491413</name>
</gene>
<dbReference type="AlphaFoldDB" id="A0A383D2S4"/>
<evidence type="ECO:0000259" key="1">
    <source>
        <dbReference type="Pfam" id="PF19313"/>
    </source>
</evidence>
<dbReference type="EMBL" id="UINC01213672">
    <property type="protein sequence ID" value="SVE38559.1"/>
    <property type="molecule type" value="Genomic_DNA"/>
</dbReference>
<feature type="domain" description="DUF5916" evidence="1">
    <location>
        <begin position="87"/>
        <end position="238"/>
    </location>
</feature>
<evidence type="ECO:0000313" key="2">
    <source>
        <dbReference type="EMBL" id="SVE38559.1"/>
    </source>
</evidence>
<sequence length="238" mass="26095">NEDSEYDPVWQARTDFTVDGWTAELWLPFSQLRFNARDEHVWGLNIKRDVPSLDEENYWVLIRRTETGWASRFGELHGLQGVTSGRRLEVMPYVAGSSRVNADRDLANPFDDGKNLGGRAGADVKYGLGSNLTLDVTVNPDFGQIDADPAEVNLTAFETIFPELRPFFLEGNNVLTAGTGNYYYSRRIGARPSGSAAGDFVDYPDTTTILGAGKLTGRLSSGTSIGLLGAVTDEEFAT</sequence>
<accession>A0A383D2S4</accession>
<name>A0A383D2S4_9ZZZZ</name>
<reference evidence="2" key="1">
    <citation type="submission" date="2018-05" db="EMBL/GenBank/DDBJ databases">
        <authorList>
            <person name="Lanie J.A."/>
            <person name="Ng W.-L."/>
            <person name="Kazmierczak K.M."/>
            <person name="Andrzejewski T.M."/>
            <person name="Davidsen T.M."/>
            <person name="Wayne K.J."/>
            <person name="Tettelin H."/>
            <person name="Glass J.I."/>
            <person name="Rusch D."/>
            <person name="Podicherti R."/>
            <person name="Tsui H.-C.T."/>
            <person name="Winkler M.E."/>
        </authorList>
    </citation>
    <scope>NUCLEOTIDE SEQUENCE</scope>
</reference>
<protein>
    <recommendedName>
        <fullName evidence="1">DUF5916 domain-containing protein</fullName>
    </recommendedName>
</protein>
<proteinExistence type="predicted"/>
<dbReference type="InterPro" id="IPR045670">
    <property type="entry name" value="DUF5916"/>
</dbReference>
<dbReference type="Pfam" id="PF19313">
    <property type="entry name" value="DUF5916"/>
    <property type="match status" value="1"/>
</dbReference>
<organism evidence="2">
    <name type="scientific">marine metagenome</name>
    <dbReference type="NCBI Taxonomy" id="408172"/>
    <lineage>
        <taxon>unclassified sequences</taxon>
        <taxon>metagenomes</taxon>
        <taxon>ecological metagenomes</taxon>
    </lineage>
</organism>
<dbReference type="SUPFAM" id="SSF49344">
    <property type="entry name" value="CBD9-like"/>
    <property type="match status" value="1"/>
</dbReference>
<feature type="non-terminal residue" evidence="2">
    <location>
        <position position="1"/>
    </location>
</feature>
<dbReference type="Gene3D" id="2.60.40.1190">
    <property type="match status" value="1"/>
</dbReference>